<dbReference type="Proteomes" id="UP000446658">
    <property type="component" value="Unassembled WGS sequence"/>
</dbReference>
<organism evidence="1 2">
    <name type="scientific">Paludibacterium denitrificans</name>
    <dbReference type="NCBI Taxonomy" id="2675226"/>
    <lineage>
        <taxon>Bacteria</taxon>
        <taxon>Pseudomonadati</taxon>
        <taxon>Pseudomonadota</taxon>
        <taxon>Betaproteobacteria</taxon>
        <taxon>Neisseriales</taxon>
        <taxon>Chromobacteriaceae</taxon>
        <taxon>Paludibacterium</taxon>
    </lineage>
</organism>
<dbReference type="EMBL" id="WLYX01000001">
    <property type="protein sequence ID" value="MTD33530.1"/>
    <property type="molecule type" value="Genomic_DNA"/>
</dbReference>
<sequence>MISELPSDEPASLVAYLRLIERQGASAQVVAERRRLLTPLVRVLEGKPQQLEVFREAVEMLLADCEPDERVITLTSAREYYYFWLGDVKKLAAMTSRAGFSTRNVHIEVTGSLDDLCQRLQQQGFADFPPSLGIYLGELFENGVDESVIAEREILLKAMLFLLHGQPYKPESYRVAVDAMLLHLAERGNHTAFLDLAREFFYYWLSFPPATERHAADAG</sequence>
<keyword evidence="2" id="KW-1185">Reference proteome</keyword>
<evidence type="ECO:0000313" key="2">
    <source>
        <dbReference type="Proteomes" id="UP000446658"/>
    </source>
</evidence>
<gene>
    <name evidence="1" type="ORF">GKE73_12140</name>
</gene>
<reference evidence="1 2" key="1">
    <citation type="submission" date="2019-11" db="EMBL/GenBank/DDBJ databases">
        <title>Draft genome sequence of Paludibacterium sp. dN18-1.</title>
        <authorList>
            <person name="Im W.-T."/>
        </authorList>
    </citation>
    <scope>NUCLEOTIDE SEQUENCE [LARGE SCALE GENOMIC DNA]</scope>
    <source>
        <strain evidence="2">dN 18-1</strain>
    </source>
</reference>
<protein>
    <submittedName>
        <fullName evidence="1">Uncharacterized protein</fullName>
    </submittedName>
</protein>
<dbReference type="AlphaFoldDB" id="A0A844GDY7"/>
<proteinExistence type="predicted"/>
<evidence type="ECO:0000313" key="1">
    <source>
        <dbReference type="EMBL" id="MTD33530.1"/>
    </source>
</evidence>
<comment type="caution">
    <text evidence="1">The sequence shown here is derived from an EMBL/GenBank/DDBJ whole genome shotgun (WGS) entry which is preliminary data.</text>
</comment>
<name>A0A844GDY7_9NEIS</name>
<accession>A0A844GDY7</accession>